<dbReference type="Proteomes" id="UP000075901">
    <property type="component" value="Unassembled WGS sequence"/>
</dbReference>
<organism evidence="1 2">
    <name type="scientific">Anopheles maculatus</name>
    <dbReference type="NCBI Taxonomy" id="74869"/>
    <lineage>
        <taxon>Eukaryota</taxon>
        <taxon>Metazoa</taxon>
        <taxon>Ecdysozoa</taxon>
        <taxon>Arthropoda</taxon>
        <taxon>Hexapoda</taxon>
        <taxon>Insecta</taxon>
        <taxon>Pterygota</taxon>
        <taxon>Neoptera</taxon>
        <taxon>Endopterygota</taxon>
        <taxon>Diptera</taxon>
        <taxon>Nematocera</taxon>
        <taxon>Culicoidea</taxon>
        <taxon>Culicidae</taxon>
        <taxon>Anophelinae</taxon>
        <taxon>Anopheles</taxon>
        <taxon>Anopheles maculatus group</taxon>
    </lineage>
</organism>
<accession>A0A182S5S4</accession>
<evidence type="ECO:0000313" key="2">
    <source>
        <dbReference type="Proteomes" id="UP000075901"/>
    </source>
</evidence>
<protein>
    <submittedName>
        <fullName evidence="1">Uncharacterized protein</fullName>
    </submittedName>
</protein>
<dbReference type="EnsemblMetazoa" id="AMAM000200-RA">
    <property type="protein sequence ID" value="AMAM000200-PA"/>
    <property type="gene ID" value="AMAM000200"/>
</dbReference>
<dbReference type="VEuPathDB" id="VectorBase:AMAM000200"/>
<reference evidence="2" key="1">
    <citation type="submission" date="2013-09" db="EMBL/GenBank/DDBJ databases">
        <title>The Genome Sequence of Anopheles maculatus species B.</title>
        <authorList>
            <consortium name="The Broad Institute Genomics Platform"/>
            <person name="Neafsey D.E."/>
            <person name="Besansky N."/>
            <person name="Howell P."/>
            <person name="Walton C."/>
            <person name="Young S.K."/>
            <person name="Zeng Q."/>
            <person name="Gargeya S."/>
            <person name="Fitzgerald M."/>
            <person name="Haas B."/>
            <person name="Abouelleil A."/>
            <person name="Allen A.W."/>
            <person name="Alvarado L."/>
            <person name="Arachchi H.M."/>
            <person name="Berlin A.M."/>
            <person name="Chapman S.B."/>
            <person name="Gainer-Dewar J."/>
            <person name="Goldberg J."/>
            <person name="Griggs A."/>
            <person name="Gujja S."/>
            <person name="Hansen M."/>
            <person name="Howarth C."/>
            <person name="Imamovic A."/>
            <person name="Ireland A."/>
            <person name="Larimer J."/>
            <person name="McCowan C."/>
            <person name="Murphy C."/>
            <person name="Pearson M."/>
            <person name="Poon T.W."/>
            <person name="Priest M."/>
            <person name="Roberts A."/>
            <person name="Saif S."/>
            <person name="Shea T."/>
            <person name="Sisk P."/>
            <person name="Sykes S."/>
            <person name="Wortman J."/>
            <person name="Nusbaum C."/>
            <person name="Birren B."/>
        </authorList>
    </citation>
    <scope>NUCLEOTIDE SEQUENCE [LARGE SCALE GENOMIC DNA]</scope>
    <source>
        <strain evidence="2">maculatus3</strain>
    </source>
</reference>
<name>A0A182S5S4_9DIPT</name>
<reference evidence="1" key="2">
    <citation type="submission" date="2020-05" db="UniProtKB">
        <authorList>
            <consortium name="EnsemblMetazoa"/>
        </authorList>
    </citation>
    <scope>IDENTIFICATION</scope>
    <source>
        <strain evidence="1">maculatus3</strain>
    </source>
</reference>
<evidence type="ECO:0000313" key="1">
    <source>
        <dbReference type="EnsemblMetazoa" id="AMAM000200-PA"/>
    </source>
</evidence>
<sequence>MRFGEMDFLNNTATLQYNTVSGKQCCDVVLPQTAASSTFNQTPAAIYAAGQQPSSNYVQNQHHYTISLLEKTRDLKNWLRQAKVEHEVLKKQTHGSSETGASNVHI</sequence>
<dbReference type="AlphaFoldDB" id="A0A182S5S4"/>
<proteinExistence type="predicted"/>
<keyword evidence="2" id="KW-1185">Reference proteome</keyword>